<dbReference type="AlphaFoldDB" id="A0A6B3C143"/>
<gene>
    <name evidence="1" type="ORF">G3I71_32330</name>
</gene>
<dbReference type="SUPFAM" id="SSF48452">
    <property type="entry name" value="TPR-like"/>
    <property type="match status" value="1"/>
</dbReference>
<dbReference type="InterPro" id="IPR011990">
    <property type="entry name" value="TPR-like_helical_dom_sf"/>
</dbReference>
<sequence>MKTPNDKLAHWLDRSRMSRGELARRVKSKALQWSQPHISPGTTRIRFWLQGETPRAPIPDVLAAVFSDHFGFRVTTYDLGLGESGSPDAALVYNSSYAATVEVVADLGRADVDRRKFLAAAPFAAVAGVAPSRDWLLNTLDQEANSAPGPRVRLEDVTAVKNMFTTFQRMDIFQGGGSGRLVLADYMNEHVYPLLRRAHSEDVRRALCEAAAEQTYLLGWMAYDNGEHSIAQRYLIQSLRLAQESQNSPLGAHVLAGMADQATLLGDPTEGRRLTQAGRQGLSKVTSPACLADLWCLEARALALLGEKSAAAHAVTQSEKAYEQVRPASEPDWAEFIDPAYLHGEHANTFRDLGDADMAEEHARLSIGHATKQKRARRGAMSQAALAAAHLQRNDLEAAYSAGVRTIKLSQRVKSSRCVEAVQDLQTRMQPFGRHRLVADFNERARELVAAA</sequence>
<comment type="caution">
    <text evidence="1">The sequence shown here is derived from an EMBL/GenBank/DDBJ whole genome shotgun (WGS) entry which is preliminary data.</text>
</comment>
<dbReference type="RefSeq" id="WP_164320190.1">
    <property type="nucleotide sequence ID" value="NZ_JAAGLU010000031.1"/>
</dbReference>
<protein>
    <submittedName>
        <fullName evidence="1">Transcriptional regulator</fullName>
    </submittedName>
</protein>
<reference evidence="1" key="1">
    <citation type="submission" date="2020-01" db="EMBL/GenBank/DDBJ databases">
        <title>Insect and environment-associated Actinomycetes.</title>
        <authorList>
            <person name="Currrie C."/>
            <person name="Chevrette M."/>
            <person name="Carlson C."/>
            <person name="Stubbendieck R."/>
            <person name="Wendt-Pienkowski E."/>
        </authorList>
    </citation>
    <scope>NUCLEOTIDE SEQUENCE</scope>
    <source>
        <strain evidence="1">SID12501</strain>
    </source>
</reference>
<dbReference type="EMBL" id="JAAGLU010000031">
    <property type="protein sequence ID" value="NEC90388.1"/>
    <property type="molecule type" value="Genomic_DNA"/>
</dbReference>
<name>A0A6B3C143_9ACTN</name>
<proteinExistence type="predicted"/>
<accession>A0A6B3C143</accession>
<evidence type="ECO:0000313" key="1">
    <source>
        <dbReference type="EMBL" id="NEC90388.1"/>
    </source>
</evidence>
<organism evidence="1">
    <name type="scientific">Streptomyces sp. SID12501</name>
    <dbReference type="NCBI Taxonomy" id="2706042"/>
    <lineage>
        <taxon>Bacteria</taxon>
        <taxon>Bacillati</taxon>
        <taxon>Actinomycetota</taxon>
        <taxon>Actinomycetes</taxon>
        <taxon>Kitasatosporales</taxon>
        <taxon>Streptomycetaceae</taxon>
        <taxon>Streptomyces</taxon>
    </lineage>
</organism>